<evidence type="ECO:0000259" key="7">
    <source>
        <dbReference type="PROSITE" id="PS50102"/>
    </source>
</evidence>
<organism evidence="10">
    <name type="scientific">Anisakis simplex</name>
    <name type="common">Herring worm</name>
    <dbReference type="NCBI Taxonomy" id="6269"/>
    <lineage>
        <taxon>Eukaryota</taxon>
        <taxon>Metazoa</taxon>
        <taxon>Ecdysozoa</taxon>
        <taxon>Nematoda</taxon>
        <taxon>Chromadorea</taxon>
        <taxon>Rhabditida</taxon>
        <taxon>Spirurina</taxon>
        <taxon>Ascaridomorpha</taxon>
        <taxon>Ascaridoidea</taxon>
        <taxon>Anisakidae</taxon>
        <taxon>Anisakis</taxon>
        <taxon>Anisakis simplex complex</taxon>
    </lineage>
</organism>
<evidence type="ECO:0000256" key="3">
    <source>
        <dbReference type="ARBA" id="ARBA00022884"/>
    </source>
</evidence>
<dbReference type="OrthoDB" id="442677at2759"/>
<evidence type="ECO:0000313" key="9">
    <source>
        <dbReference type="Proteomes" id="UP000267096"/>
    </source>
</evidence>
<evidence type="ECO:0000256" key="2">
    <source>
        <dbReference type="ARBA" id="ARBA00007077"/>
    </source>
</evidence>
<dbReference type="InterPro" id="IPR035979">
    <property type="entry name" value="RBD_domain_sf"/>
</dbReference>
<dbReference type="WBParaSite" id="ASIM_0001214901-mRNA-1">
    <property type="protein sequence ID" value="ASIM_0001214901-mRNA-1"/>
    <property type="gene ID" value="ASIM_0001214901"/>
</dbReference>
<keyword evidence="4" id="KW-0539">Nucleus</keyword>
<dbReference type="AlphaFoldDB" id="A0A0M3JVA2"/>
<dbReference type="GO" id="GO:0019843">
    <property type="term" value="F:rRNA binding"/>
    <property type="evidence" value="ECO:0007669"/>
    <property type="project" value="TreeGrafter"/>
</dbReference>
<gene>
    <name evidence="8" type="ORF">ASIM_LOCUS11615</name>
</gene>
<feature type="compositionally biased region" description="Basic and acidic residues" evidence="6">
    <location>
        <begin position="84"/>
        <end position="108"/>
    </location>
</feature>
<dbReference type="PANTHER" id="PTHR23236:SF25">
    <property type="entry name" value="RNA-BINDING PROTEIN 34"/>
    <property type="match status" value="1"/>
</dbReference>
<feature type="domain" description="RRM" evidence="7">
    <location>
        <begin position="229"/>
        <end position="306"/>
    </location>
</feature>
<dbReference type="PROSITE" id="PS50102">
    <property type="entry name" value="RRM"/>
    <property type="match status" value="2"/>
</dbReference>
<evidence type="ECO:0000256" key="4">
    <source>
        <dbReference type="ARBA" id="ARBA00023242"/>
    </source>
</evidence>
<name>A0A0M3JVA2_ANISI</name>
<keyword evidence="3 5" id="KW-0694">RNA-binding</keyword>
<keyword evidence="9" id="KW-1185">Reference proteome</keyword>
<dbReference type="CDD" id="cd12395">
    <property type="entry name" value="RRM2_RBM34"/>
    <property type="match status" value="1"/>
</dbReference>
<sequence length="312" mass="34750">MNGAEYVPGALTTLLSGGCADIEPNDSTDPKRSSKKRKGTKRKKAPNSIDDSDETPSNTASSLFDKSDSNVKIPEMPVGSALIEPKKPKLEEERTEERANKKLKGRETQRLNNRTLKAKQTEEEQERTVFVGNVPKSETRKTIKKLFSKYGTVESVRLRSVVSGSEKTSKKVAVLKHDFSSKMQSLIFYVKFTEADSAKEALAMNGELLKEHKLRVDSCAAKKNYNSKTTVFVGNVPFDTQEDLLRGYFEKCGEVEFVRIVRDSSTGIGKGFAFVSFKDSATVPIAIKMSGSTFNKRELRVTRIQKKNKVTS</sequence>
<dbReference type="Proteomes" id="UP000267096">
    <property type="component" value="Unassembled WGS sequence"/>
</dbReference>
<dbReference type="CDD" id="cd12394">
    <property type="entry name" value="RRM1_RBM34"/>
    <property type="match status" value="1"/>
</dbReference>
<evidence type="ECO:0000256" key="6">
    <source>
        <dbReference type="SAM" id="MobiDB-lite"/>
    </source>
</evidence>
<dbReference type="Gene3D" id="3.30.70.330">
    <property type="match status" value="2"/>
</dbReference>
<dbReference type="Pfam" id="PF00076">
    <property type="entry name" value="RRM_1"/>
    <property type="match status" value="2"/>
</dbReference>
<feature type="compositionally biased region" description="Basic residues" evidence="6">
    <location>
        <begin position="33"/>
        <end position="45"/>
    </location>
</feature>
<dbReference type="GO" id="GO:0000463">
    <property type="term" value="P:maturation of LSU-rRNA from tricistronic rRNA transcript (SSU-rRNA, 5.8S rRNA, LSU-rRNA)"/>
    <property type="evidence" value="ECO:0007669"/>
    <property type="project" value="TreeGrafter"/>
</dbReference>
<dbReference type="GO" id="GO:0005730">
    <property type="term" value="C:nucleolus"/>
    <property type="evidence" value="ECO:0007669"/>
    <property type="project" value="UniProtKB-SubCell"/>
</dbReference>
<dbReference type="InterPro" id="IPR000504">
    <property type="entry name" value="RRM_dom"/>
</dbReference>
<comment type="subcellular location">
    <subcellularLocation>
        <location evidence="1">Nucleus</location>
        <location evidence="1">Nucleolus</location>
    </subcellularLocation>
</comment>
<evidence type="ECO:0000313" key="8">
    <source>
        <dbReference type="EMBL" id="VDK45444.1"/>
    </source>
</evidence>
<feature type="compositionally biased region" description="Polar residues" evidence="6">
    <location>
        <begin position="55"/>
        <end position="64"/>
    </location>
</feature>
<feature type="domain" description="RRM" evidence="7">
    <location>
        <begin position="127"/>
        <end position="221"/>
    </location>
</feature>
<evidence type="ECO:0000256" key="1">
    <source>
        <dbReference type="ARBA" id="ARBA00004604"/>
    </source>
</evidence>
<dbReference type="SMART" id="SM00360">
    <property type="entry name" value="RRM"/>
    <property type="match status" value="2"/>
</dbReference>
<reference evidence="10" key="1">
    <citation type="submission" date="2017-02" db="UniProtKB">
        <authorList>
            <consortium name="WormBaseParasite"/>
        </authorList>
    </citation>
    <scope>IDENTIFICATION</scope>
</reference>
<protein>
    <submittedName>
        <fullName evidence="10">RNA-binding protein 34 (inferred by orthology to a human protein)</fullName>
    </submittedName>
</protein>
<proteinExistence type="inferred from homology"/>
<dbReference type="SUPFAM" id="SSF54928">
    <property type="entry name" value="RNA-binding domain, RBD"/>
    <property type="match status" value="2"/>
</dbReference>
<dbReference type="InterPro" id="IPR034221">
    <property type="entry name" value="RBM34_RRM2"/>
</dbReference>
<feature type="region of interest" description="Disordered" evidence="6">
    <location>
        <begin position="15"/>
        <end position="108"/>
    </location>
</feature>
<dbReference type="EMBL" id="UYRR01031086">
    <property type="protein sequence ID" value="VDK45444.1"/>
    <property type="molecule type" value="Genomic_DNA"/>
</dbReference>
<accession>A0A0M3JVA2</accession>
<dbReference type="PANTHER" id="PTHR23236">
    <property type="entry name" value="EUKARYOTIC TRANSLATION INITIATION FACTOR 4B/4H"/>
    <property type="match status" value="1"/>
</dbReference>
<evidence type="ECO:0000313" key="10">
    <source>
        <dbReference type="WBParaSite" id="ASIM_0001214901-mRNA-1"/>
    </source>
</evidence>
<comment type="similarity">
    <text evidence="2">Belongs to the RRM RBM34 family.</text>
</comment>
<reference evidence="8 9" key="2">
    <citation type="submission" date="2018-11" db="EMBL/GenBank/DDBJ databases">
        <authorList>
            <consortium name="Pathogen Informatics"/>
        </authorList>
    </citation>
    <scope>NUCLEOTIDE SEQUENCE [LARGE SCALE GENOMIC DNA]</scope>
</reference>
<evidence type="ECO:0000256" key="5">
    <source>
        <dbReference type="PROSITE-ProRule" id="PRU00176"/>
    </source>
</evidence>
<dbReference type="InterPro" id="IPR012677">
    <property type="entry name" value="Nucleotide-bd_a/b_plait_sf"/>
</dbReference>